<keyword evidence="6" id="KW-0067">ATP-binding</keyword>
<evidence type="ECO:0000256" key="6">
    <source>
        <dbReference type="ARBA" id="ARBA00022840"/>
    </source>
</evidence>
<dbReference type="GO" id="GO:0016020">
    <property type="term" value="C:membrane"/>
    <property type="evidence" value="ECO:0007669"/>
    <property type="project" value="InterPro"/>
</dbReference>
<evidence type="ECO:0000256" key="1">
    <source>
        <dbReference type="ARBA" id="ARBA00004127"/>
    </source>
</evidence>
<dbReference type="STRING" id="74557.A0A1V9YCF0"/>
<evidence type="ECO:0000256" key="2">
    <source>
        <dbReference type="ARBA" id="ARBA00022448"/>
    </source>
</evidence>
<evidence type="ECO:0000256" key="9">
    <source>
        <dbReference type="SAM" id="Phobius"/>
    </source>
</evidence>
<dbReference type="InterPro" id="IPR044726">
    <property type="entry name" value="ABCC_6TM_D2"/>
</dbReference>
<reference evidence="11 12" key="1">
    <citation type="journal article" date="2014" name="Genome Biol. Evol.">
        <title>The secreted proteins of Achlya hypogyna and Thraustotheca clavata identify the ancestral oomycete secretome and reveal gene acquisitions by horizontal gene transfer.</title>
        <authorList>
            <person name="Misner I."/>
            <person name="Blouin N."/>
            <person name="Leonard G."/>
            <person name="Richards T.A."/>
            <person name="Lane C.E."/>
        </authorList>
    </citation>
    <scope>NUCLEOTIDE SEQUENCE [LARGE SCALE GENOMIC DNA]</scope>
    <source>
        <strain evidence="11 12">ATCC 34112</strain>
    </source>
</reference>
<keyword evidence="8 9" id="KW-0472">Membrane</keyword>
<feature type="non-terminal residue" evidence="11">
    <location>
        <position position="1"/>
    </location>
</feature>
<dbReference type="EMBL" id="JNBS01004407">
    <property type="protein sequence ID" value="OQR83372.1"/>
    <property type="molecule type" value="Genomic_DNA"/>
</dbReference>
<dbReference type="InterPro" id="IPR011527">
    <property type="entry name" value="ABC1_TM_dom"/>
</dbReference>
<dbReference type="Gene3D" id="1.20.1560.10">
    <property type="entry name" value="ABC transporter type 1, transmembrane domain"/>
    <property type="match status" value="1"/>
</dbReference>
<gene>
    <name evidence="11" type="ORF">THRCLA_10956</name>
</gene>
<protein>
    <submittedName>
        <fullName evidence="11">Canalicular multispecific organic anion transporter</fullName>
    </submittedName>
</protein>
<dbReference type="InterPro" id="IPR050173">
    <property type="entry name" value="ABC_transporter_C-like"/>
</dbReference>
<dbReference type="PROSITE" id="PS50929">
    <property type="entry name" value="ABC_TM1F"/>
    <property type="match status" value="1"/>
</dbReference>
<dbReference type="Proteomes" id="UP000243217">
    <property type="component" value="Unassembled WGS sequence"/>
</dbReference>
<dbReference type="OrthoDB" id="6500128at2759"/>
<accession>A0A1V9YCF0</accession>
<evidence type="ECO:0000313" key="12">
    <source>
        <dbReference type="Proteomes" id="UP000243217"/>
    </source>
</evidence>
<dbReference type="AlphaFoldDB" id="A0A1V9YCF0"/>
<comment type="subcellular location">
    <subcellularLocation>
        <location evidence="1">Endomembrane system</location>
        <topology evidence="1">Multi-pass membrane protein</topology>
    </subcellularLocation>
</comment>
<evidence type="ECO:0000313" key="11">
    <source>
        <dbReference type="EMBL" id="OQR83372.1"/>
    </source>
</evidence>
<dbReference type="GO" id="GO:0005524">
    <property type="term" value="F:ATP binding"/>
    <property type="evidence" value="ECO:0007669"/>
    <property type="project" value="UniProtKB-KW"/>
</dbReference>
<dbReference type="PANTHER" id="PTHR24223">
    <property type="entry name" value="ATP-BINDING CASSETTE SUB-FAMILY C"/>
    <property type="match status" value="1"/>
</dbReference>
<evidence type="ECO:0000256" key="5">
    <source>
        <dbReference type="ARBA" id="ARBA00022741"/>
    </source>
</evidence>
<keyword evidence="4" id="KW-0677">Repeat</keyword>
<proteinExistence type="predicted"/>
<evidence type="ECO:0000256" key="8">
    <source>
        <dbReference type="ARBA" id="ARBA00023136"/>
    </source>
</evidence>
<feature type="domain" description="ABC transmembrane type-1" evidence="10">
    <location>
        <begin position="49"/>
        <end position="270"/>
    </location>
</feature>
<dbReference type="SUPFAM" id="SSF90123">
    <property type="entry name" value="ABC transporter transmembrane region"/>
    <property type="match status" value="1"/>
</dbReference>
<feature type="transmembrane region" description="Helical" evidence="9">
    <location>
        <begin position="146"/>
        <end position="172"/>
    </location>
</feature>
<dbReference type="Pfam" id="PF00664">
    <property type="entry name" value="ABC_membrane"/>
    <property type="match status" value="1"/>
</dbReference>
<feature type="non-terminal residue" evidence="11">
    <location>
        <position position="270"/>
    </location>
</feature>
<keyword evidence="7 9" id="KW-1133">Transmembrane helix</keyword>
<evidence type="ECO:0000256" key="7">
    <source>
        <dbReference type="ARBA" id="ARBA00022989"/>
    </source>
</evidence>
<evidence type="ECO:0000259" key="10">
    <source>
        <dbReference type="PROSITE" id="PS50929"/>
    </source>
</evidence>
<evidence type="ECO:0000256" key="3">
    <source>
        <dbReference type="ARBA" id="ARBA00022692"/>
    </source>
</evidence>
<dbReference type="GO" id="GO:0140359">
    <property type="term" value="F:ABC-type transporter activity"/>
    <property type="evidence" value="ECO:0007669"/>
    <property type="project" value="InterPro"/>
</dbReference>
<feature type="transmembrane region" description="Helical" evidence="9">
    <location>
        <begin position="70"/>
        <end position="92"/>
    </location>
</feature>
<comment type="caution">
    <text evidence="11">The sequence shown here is derived from an EMBL/GenBank/DDBJ whole genome shotgun (WGS) entry which is preliminary data.</text>
</comment>
<keyword evidence="3 9" id="KW-0812">Transmembrane</keyword>
<dbReference type="PANTHER" id="PTHR24223:SF443">
    <property type="entry name" value="MULTIDRUG-RESISTANCE LIKE PROTEIN 1, ISOFORM I"/>
    <property type="match status" value="1"/>
</dbReference>
<organism evidence="11 12">
    <name type="scientific">Thraustotheca clavata</name>
    <dbReference type="NCBI Taxonomy" id="74557"/>
    <lineage>
        <taxon>Eukaryota</taxon>
        <taxon>Sar</taxon>
        <taxon>Stramenopiles</taxon>
        <taxon>Oomycota</taxon>
        <taxon>Saprolegniomycetes</taxon>
        <taxon>Saprolegniales</taxon>
        <taxon>Achlyaceae</taxon>
        <taxon>Thraustotheca</taxon>
    </lineage>
</organism>
<sequence>STKPQTSQELPQKDDTQTLIAQEERIEGAVRLQTYTTYFGSSGWNVAGDIYLGHWSSTPSLLSSISAGGIYGGIMGVALLLVCARSLFVLYIAQSCSLHFHDRLFRKVLSLSVPLFFDVTPVGRILNRFSNDLDTLDSQIPFYGYLLLQFIFQILALIIVCGITTPYVLIAYPLMFYCFYKLQTYFNPTSGALKRMESITRSPLVTLVSETLSGLATIRAFKLNSEFIKWNRDRLDRHMQFFSTFYLSRCWFQMRLDWMSASIIIVVAFV</sequence>
<name>A0A1V9YCF0_9STRA</name>
<evidence type="ECO:0000256" key="4">
    <source>
        <dbReference type="ARBA" id="ARBA00022737"/>
    </source>
</evidence>
<keyword evidence="12" id="KW-1185">Reference proteome</keyword>
<dbReference type="CDD" id="cd18580">
    <property type="entry name" value="ABC_6TM_ABCC_D2"/>
    <property type="match status" value="1"/>
</dbReference>
<dbReference type="GO" id="GO:0012505">
    <property type="term" value="C:endomembrane system"/>
    <property type="evidence" value="ECO:0007669"/>
    <property type="project" value="UniProtKB-SubCell"/>
</dbReference>
<keyword evidence="5" id="KW-0547">Nucleotide-binding</keyword>
<feature type="transmembrane region" description="Helical" evidence="9">
    <location>
        <begin position="104"/>
        <end position="126"/>
    </location>
</feature>
<dbReference type="InterPro" id="IPR036640">
    <property type="entry name" value="ABC1_TM_sf"/>
</dbReference>
<keyword evidence="2" id="KW-0813">Transport</keyword>